<comment type="caution">
    <text evidence="1">The sequence shown here is derived from an EMBL/GenBank/DDBJ whole genome shotgun (WGS) entry which is preliminary data.</text>
</comment>
<keyword evidence="2" id="KW-1185">Reference proteome</keyword>
<evidence type="ECO:0000313" key="2">
    <source>
        <dbReference type="Proteomes" id="UP000648187"/>
    </source>
</evidence>
<gene>
    <name evidence="1" type="ORF">HW555_001112</name>
</gene>
<dbReference type="AlphaFoldDB" id="A0A835GSP3"/>
<sequence>MGRNELVNLIMMWQSVVSNKYSTEPMELRLLKQRLASVSCYCHRDCCRGSYEPSFDRLHNAQCTKDSETQAERFISIDARPAYPAQYIKDALCPTCSMTLNILRGGVVKVLKDQEAGTTASMFYADKCIGNKDSRWELPGILSPTQRKRLYPERVTFRDVDVPYKRYVEVTSKPLSANRCVCLEDFIDSIRPPLR</sequence>
<organism evidence="1 2">
    <name type="scientific">Spodoptera exigua</name>
    <name type="common">Beet armyworm</name>
    <name type="synonym">Noctua fulgens</name>
    <dbReference type="NCBI Taxonomy" id="7107"/>
    <lineage>
        <taxon>Eukaryota</taxon>
        <taxon>Metazoa</taxon>
        <taxon>Ecdysozoa</taxon>
        <taxon>Arthropoda</taxon>
        <taxon>Hexapoda</taxon>
        <taxon>Insecta</taxon>
        <taxon>Pterygota</taxon>
        <taxon>Neoptera</taxon>
        <taxon>Endopterygota</taxon>
        <taxon>Lepidoptera</taxon>
        <taxon>Glossata</taxon>
        <taxon>Ditrysia</taxon>
        <taxon>Noctuoidea</taxon>
        <taxon>Noctuidae</taxon>
        <taxon>Amphipyrinae</taxon>
        <taxon>Spodoptera</taxon>
    </lineage>
</organism>
<evidence type="ECO:0000313" key="1">
    <source>
        <dbReference type="EMBL" id="KAF9423557.1"/>
    </source>
</evidence>
<dbReference type="Proteomes" id="UP000648187">
    <property type="component" value="Unassembled WGS sequence"/>
</dbReference>
<accession>A0A835GSP3</accession>
<name>A0A835GSP3_SPOEX</name>
<proteinExistence type="predicted"/>
<dbReference type="EMBL" id="JACKWZ010000008">
    <property type="protein sequence ID" value="KAF9423557.1"/>
    <property type="molecule type" value="Genomic_DNA"/>
</dbReference>
<protein>
    <submittedName>
        <fullName evidence="1">Uncharacterized protein</fullName>
    </submittedName>
</protein>
<reference evidence="1" key="1">
    <citation type="submission" date="2020-08" db="EMBL/GenBank/DDBJ databases">
        <title>Spodoptera exigua strain:BAW_Kor-Di-RS1 Genome sequencing and assembly.</title>
        <authorList>
            <person name="Kim J."/>
            <person name="Nam H.Y."/>
            <person name="Kwon M."/>
            <person name="Choi J.H."/>
            <person name="Cho S.R."/>
            <person name="Kim G.-H."/>
        </authorList>
    </citation>
    <scope>NUCLEOTIDE SEQUENCE</scope>
    <source>
        <strain evidence="1">BAW_Kor-Di-RS1</strain>
        <tissue evidence="1">Whole-body</tissue>
    </source>
</reference>